<evidence type="ECO:0008006" key="4">
    <source>
        <dbReference type="Google" id="ProtNLM"/>
    </source>
</evidence>
<dbReference type="AlphaFoldDB" id="A0AAU7WBR7"/>
<feature type="region of interest" description="Disordered" evidence="1">
    <location>
        <begin position="22"/>
        <end position="56"/>
    </location>
</feature>
<reference evidence="3" key="1">
    <citation type="submission" date="2024-05" db="EMBL/GenBank/DDBJ databases">
        <authorList>
            <person name="Yu L."/>
        </authorList>
    </citation>
    <scope>NUCLEOTIDE SEQUENCE</scope>
    <source>
        <strain evidence="3">G08B096</strain>
    </source>
</reference>
<name>A0AAU7WBR7_9MICO</name>
<dbReference type="RefSeq" id="WP_350349925.1">
    <property type="nucleotide sequence ID" value="NZ_CP158374.1"/>
</dbReference>
<proteinExistence type="predicted"/>
<dbReference type="PROSITE" id="PS51257">
    <property type="entry name" value="PROKAR_LIPOPROTEIN"/>
    <property type="match status" value="1"/>
</dbReference>
<evidence type="ECO:0000256" key="2">
    <source>
        <dbReference type="SAM" id="SignalP"/>
    </source>
</evidence>
<sequence length="181" mass="18049">MTRRRGARAAAAFVVLAATGCTTTAPGPAETTPGPATSPTSASSTPQAWDPGDIPDPSSALEVLPAQRGDCPVDPGAADVIAFVVTSEDDTAPVELTYPVFRSDGTQLVRRMRQPGPVLVVLQSDCTGGAASDLWHFLAASEGTGTLACSLFIAGRHVASATGVAEGGAGARADCSGAPGS</sequence>
<evidence type="ECO:0000256" key="1">
    <source>
        <dbReference type="SAM" id="MobiDB-lite"/>
    </source>
</evidence>
<protein>
    <recommendedName>
        <fullName evidence="4">Lipoprotein</fullName>
    </recommendedName>
</protein>
<gene>
    <name evidence="3" type="ORF">ABIQ69_08520</name>
</gene>
<feature type="signal peptide" evidence="2">
    <location>
        <begin position="1"/>
        <end position="24"/>
    </location>
</feature>
<accession>A0AAU7WBR7</accession>
<dbReference type="EMBL" id="CP158374">
    <property type="protein sequence ID" value="XBX83924.1"/>
    <property type="molecule type" value="Genomic_DNA"/>
</dbReference>
<feature type="compositionally biased region" description="Low complexity" evidence="1">
    <location>
        <begin position="22"/>
        <end position="46"/>
    </location>
</feature>
<keyword evidence="2" id="KW-0732">Signal</keyword>
<feature type="chain" id="PRO_5043728317" description="Lipoprotein" evidence="2">
    <location>
        <begin position="25"/>
        <end position="181"/>
    </location>
</feature>
<evidence type="ECO:0000313" key="3">
    <source>
        <dbReference type="EMBL" id="XBX83924.1"/>
    </source>
</evidence>
<organism evidence="3">
    <name type="scientific">Agromyces sp. G08B096</name>
    <dbReference type="NCBI Taxonomy" id="3156399"/>
    <lineage>
        <taxon>Bacteria</taxon>
        <taxon>Bacillati</taxon>
        <taxon>Actinomycetota</taxon>
        <taxon>Actinomycetes</taxon>
        <taxon>Micrococcales</taxon>
        <taxon>Microbacteriaceae</taxon>
        <taxon>Agromyces</taxon>
    </lineage>
</organism>